<protein>
    <submittedName>
        <fullName evidence="3">Phosphatidylinositol 4-phosphate 5-kinase 2-like</fullName>
    </submittedName>
</protein>
<evidence type="ECO:0000256" key="1">
    <source>
        <dbReference type="SAM" id="MobiDB-lite"/>
    </source>
</evidence>
<organism evidence="2 3">
    <name type="scientific">Elaeis guineensis var. tenera</name>
    <name type="common">Oil palm</name>
    <dbReference type="NCBI Taxonomy" id="51953"/>
    <lineage>
        <taxon>Eukaryota</taxon>
        <taxon>Viridiplantae</taxon>
        <taxon>Streptophyta</taxon>
        <taxon>Embryophyta</taxon>
        <taxon>Tracheophyta</taxon>
        <taxon>Spermatophyta</taxon>
        <taxon>Magnoliopsida</taxon>
        <taxon>Liliopsida</taxon>
        <taxon>Arecaceae</taxon>
        <taxon>Arecoideae</taxon>
        <taxon>Cocoseae</taxon>
        <taxon>Elaeidinae</taxon>
        <taxon>Elaeis</taxon>
    </lineage>
</organism>
<dbReference type="KEGG" id="egu:114914520"/>
<name>A0A8N4F7D0_ELAGV</name>
<evidence type="ECO:0000313" key="3">
    <source>
        <dbReference type="RefSeq" id="XP_029122583.1"/>
    </source>
</evidence>
<sequence>MAPSTRPLQPADRRRSPAGGGSPFRRWMIDTLLLPPVFPKSRKRSSVDGAPGRASAAVVVEKNFPRICIWESDGEVGDITCDIIDTLEASMLYREGTSFDSVGGGIGARQERRRPCCLTVGEVKKPRQTISKCHKNYDLMLNLPLGVRYSVGKPASTQTREL</sequence>
<reference evidence="3" key="1">
    <citation type="submission" date="2025-08" db="UniProtKB">
        <authorList>
            <consortium name="RefSeq"/>
        </authorList>
    </citation>
    <scope>IDENTIFICATION</scope>
</reference>
<dbReference type="RefSeq" id="XP_029122583.1">
    <property type="nucleotide sequence ID" value="XM_029266750.1"/>
</dbReference>
<dbReference type="Proteomes" id="UP000504607">
    <property type="component" value="Chromosome 9"/>
</dbReference>
<proteinExistence type="predicted"/>
<evidence type="ECO:0000313" key="2">
    <source>
        <dbReference type="Proteomes" id="UP000504607"/>
    </source>
</evidence>
<feature type="region of interest" description="Disordered" evidence="1">
    <location>
        <begin position="1"/>
        <end position="24"/>
    </location>
</feature>
<dbReference type="OrthoDB" id="1710911at2759"/>
<accession>A0A8N4F7D0</accession>
<keyword evidence="2" id="KW-1185">Reference proteome</keyword>
<gene>
    <name evidence="3" type="primary">LOC114914520</name>
</gene>
<dbReference type="AlphaFoldDB" id="A0A8N4F7D0"/>